<accession>A0AA39R093</accession>
<evidence type="ECO:0000313" key="3">
    <source>
        <dbReference type="EMBL" id="KAK0511355.1"/>
    </source>
</evidence>
<reference evidence="3" key="1">
    <citation type="submission" date="2023-03" db="EMBL/GenBank/DDBJ databases">
        <title>Complete genome of Cladonia borealis.</title>
        <authorList>
            <person name="Park H."/>
        </authorList>
    </citation>
    <scope>NUCLEOTIDE SEQUENCE</scope>
    <source>
        <strain evidence="3">ANT050790</strain>
    </source>
</reference>
<dbReference type="GO" id="GO:0005737">
    <property type="term" value="C:cytoplasm"/>
    <property type="evidence" value="ECO:0007669"/>
    <property type="project" value="TreeGrafter"/>
</dbReference>
<dbReference type="InterPro" id="IPR005645">
    <property type="entry name" value="FSH-like_dom"/>
</dbReference>
<feature type="domain" description="Serine hydrolase" evidence="2">
    <location>
        <begin position="2"/>
        <end position="199"/>
    </location>
</feature>
<comment type="caution">
    <text evidence="3">The sequence shown here is derived from an EMBL/GenBank/DDBJ whole genome shotgun (WGS) entry which is preliminary data.</text>
</comment>
<dbReference type="Proteomes" id="UP001166286">
    <property type="component" value="Unassembled WGS sequence"/>
</dbReference>
<dbReference type="InterPro" id="IPR050593">
    <property type="entry name" value="LovG"/>
</dbReference>
<dbReference type="PANTHER" id="PTHR48070">
    <property type="entry name" value="ESTERASE OVCA2"/>
    <property type="match status" value="1"/>
</dbReference>
<gene>
    <name evidence="3" type="ORF">JMJ35_005928</name>
</gene>
<keyword evidence="4" id="KW-1185">Reference proteome</keyword>
<dbReference type="Pfam" id="PF03959">
    <property type="entry name" value="FSH1"/>
    <property type="match status" value="1"/>
</dbReference>
<proteinExistence type="predicted"/>
<dbReference type="SUPFAM" id="SSF53474">
    <property type="entry name" value="alpha/beta-Hydrolases"/>
    <property type="match status" value="1"/>
</dbReference>
<dbReference type="EMBL" id="JAFEKC020000013">
    <property type="protein sequence ID" value="KAK0511355.1"/>
    <property type="molecule type" value="Genomic_DNA"/>
</dbReference>
<evidence type="ECO:0000256" key="1">
    <source>
        <dbReference type="ARBA" id="ARBA00022801"/>
    </source>
</evidence>
<dbReference type="GO" id="GO:0005634">
    <property type="term" value="C:nucleus"/>
    <property type="evidence" value="ECO:0007669"/>
    <property type="project" value="TreeGrafter"/>
</dbReference>
<name>A0AA39R093_9LECA</name>
<dbReference type="Gene3D" id="3.40.50.1820">
    <property type="entry name" value="alpha/beta hydrolase"/>
    <property type="match status" value="1"/>
</dbReference>
<dbReference type="GO" id="GO:0016787">
    <property type="term" value="F:hydrolase activity"/>
    <property type="evidence" value="ECO:0007669"/>
    <property type="project" value="UniProtKB-KW"/>
</dbReference>
<dbReference type="AlphaFoldDB" id="A0AA39R093"/>
<evidence type="ECO:0000313" key="4">
    <source>
        <dbReference type="Proteomes" id="UP001166286"/>
    </source>
</evidence>
<protein>
    <recommendedName>
        <fullName evidence="2">Serine hydrolase domain-containing protein</fullName>
    </recommendedName>
</protein>
<dbReference type="PANTHER" id="PTHR48070:SF7">
    <property type="entry name" value="SERINE HYDROLASE FSH DOMAIN-CONTAINING PROTEIN-RELATED"/>
    <property type="match status" value="1"/>
</dbReference>
<evidence type="ECO:0000259" key="2">
    <source>
        <dbReference type="Pfam" id="PF03959"/>
    </source>
</evidence>
<sequence>MHFLCLHGLGTNSQIFELQTAAIRYALGPDHTYDFIEGELSYPMEPGISHLVSPGDSFHAYFDPTKASSILSTLAELEDHIAAEDEPPYDAVMGFSHGSCLAATLLLRNSTGSSPAPFKLAVFLSAGMALDNAALEHGEVRMFNRTGLKIGLPTAHVWGENDASAPGQGKLLSELCEPGKRATAVHMGGHSVPGVKEKRDLDAAVKAIKRAIEKAQEGDF</sequence>
<keyword evidence="1" id="KW-0378">Hydrolase</keyword>
<dbReference type="InterPro" id="IPR029058">
    <property type="entry name" value="AB_hydrolase_fold"/>
</dbReference>
<organism evidence="3 4">
    <name type="scientific">Cladonia borealis</name>
    <dbReference type="NCBI Taxonomy" id="184061"/>
    <lineage>
        <taxon>Eukaryota</taxon>
        <taxon>Fungi</taxon>
        <taxon>Dikarya</taxon>
        <taxon>Ascomycota</taxon>
        <taxon>Pezizomycotina</taxon>
        <taxon>Lecanoromycetes</taxon>
        <taxon>OSLEUM clade</taxon>
        <taxon>Lecanoromycetidae</taxon>
        <taxon>Lecanorales</taxon>
        <taxon>Lecanorineae</taxon>
        <taxon>Cladoniaceae</taxon>
        <taxon>Cladonia</taxon>
    </lineage>
</organism>
<dbReference type="GO" id="GO:0019748">
    <property type="term" value="P:secondary metabolic process"/>
    <property type="evidence" value="ECO:0007669"/>
    <property type="project" value="TreeGrafter"/>
</dbReference>